<protein>
    <submittedName>
        <fullName evidence="3">AAA domain-containing protein</fullName>
    </submittedName>
</protein>
<name>A0A6B9ZFI6_9BACT</name>
<evidence type="ECO:0000313" key="3">
    <source>
        <dbReference type="EMBL" id="QHS60816.1"/>
    </source>
</evidence>
<evidence type="ECO:0000313" key="4">
    <source>
        <dbReference type="Proteomes" id="UP000476411"/>
    </source>
</evidence>
<dbReference type="Pfam" id="PF07728">
    <property type="entry name" value="AAA_5"/>
    <property type="match status" value="1"/>
</dbReference>
<feature type="compositionally biased region" description="Polar residues" evidence="1">
    <location>
        <begin position="31"/>
        <end position="46"/>
    </location>
</feature>
<evidence type="ECO:0000259" key="2">
    <source>
        <dbReference type="Pfam" id="PF07728"/>
    </source>
</evidence>
<dbReference type="InterPro" id="IPR027417">
    <property type="entry name" value="P-loop_NTPase"/>
</dbReference>
<evidence type="ECO:0000256" key="1">
    <source>
        <dbReference type="SAM" id="MobiDB-lite"/>
    </source>
</evidence>
<dbReference type="KEGG" id="chih:GWR21_14790"/>
<dbReference type="Proteomes" id="UP000476411">
    <property type="component" value="Chromosome"/>
</dbReference>
<dbReference type="GO" id="GO:0005524">
    <property type="term" value="F:ATP binding"/>
    <property type="evidence" value="ECO:0007669"/>
    <property type="project" value="InterPro"/>
</dbReference>
<dbReference type="GO" id="GO:0016887">
    <property type="term" value="F:ATP hydrolysis activity"/>
    <property type="evidence" value="ECO:0007669"/>
    <property type="project" value="InterPro"/>
</dbReference>
<sequence length="445" mass="51526">MKNFPGQNTTAFIRNRRHRYRAIQDDGEDFNINSDNESNIQSNLNTADDVGKRKKRKSKKGAKSGMSFSPTFPNIIDFNHPYRQILMAIKTKPFVLMAGMCGTGKSRFARTFAYQTCPKYLQEDGQPGNFQMIQVQPDWHDADGILGWLNTISGHYQWTPFLIFLVKAWRHLDTPFILCLDEMNLAKVELYFANFLSILESRQWINGELVSDAFITPEKMKYYAERDPDIWVRLGIKIDIELQNRFLKNGIMLPPNLAVIGTANIDLSGEMFSMKLLDRMMVIELTEIDFYGGIKSDDVDFKFPEVPIKIDQVLGKILNGKDAYLLFPKIGDLIISELQSIDKILTGSSIRFGYRVRDAALTYCAYNSQLADYPKDNEAVYRCLDELLLMKVLPRINVDRKAQEKLIANLLRFAKDKYPRTYLRIQFMLDDLSEFSYFISFWQRS</sequence>
<reference evidence="3 4" key="1">
    <citation type="submission" date="2020-01" db="EMBL/GenBank/DDBJ databases">
        <title>Complete genome sequence of Chitinophaga sp. H33E-04 isolated from quinoa roots.</title>
        <authorList>
            <person name="Weon H.-Y."/>
            <person name="Lee S.A."/>
        </authorList>
    </citation>
    <scope>NUCLEOTIDE SEQUENCE [LARGE SCALE GENOMIC DNA]</scope>
    <source>
        <strain evidence="3 4">H33E-04</strain>
    </source>
</reference>
<organism evidence="3 4">
    <name type="scientific">Chitinophaga agri</name>
    <dbReference type="NCBI Taxonomy" id="2703787"/>
    <lineage>
        <taxon>Bacteria</taxon>
        <taxon>Pseudomonadati</taxon>
        <taxon>Bacteroidota</taxon>
        <taxon>Chitinophagia</taxon>
        <taxon>Chitinophagales</taxon>
        <taxon>Chitinophagaceae</taxon>
        <taxon>Chitinophaga</taxon>
    </lineage>
</organism>
<accession>A0A6B9ZFI6</accession>
<dbReference type="SUPFAM" id="SSF52540">
    <property type="entry name" value="P-loop containing nucleoside triphosphate hydrolases"/>
    <property type="match status" value="1"/>
</dbReference>
<proteinExistence type="predicted"/>
<keyword evidence="4" id="KW-1185">Reference proteome</keyword>
<gene>
    <name evidence="3" type="ORF">GWR21_14790</name>
</gene>
<dbReference type="Gene3D" id="3.40.50.300">
    <property type="entry name" value="P-loop containing nucleotide triphosphate hydrolases"/>
    <property type="match status" value="1"/>
</dbReference>
<dbReference type="AlphaFoldDB" id="A0A6B9ZFI6"/>
<feature type="domain" description="ATPase dynein-related AAA" evidence="2">
    <location>
        <begin position="95"/>
        <end position="209"/>
    </location>
</feature>
<feature type="compositionally biased region" description="Basic residues" evidence="1">
    <location>
        <begin position="52"/>
        <end position="62"/>
    </location>
</feature>
<dbReference type="InterPro" id="IPR011704">
    <property type="entry name" value="ATPase_dyneun-rel_AAA"/>
</dbReference>
<dbReference type="RefSeq" id="WP_162332501.1">
    <property type="nucleotide sequence ID" value="NZ_CP048113.1"/>
</dbReference>
<dbReference type="EMBL" id="CP048113">
    <property type="protein sequence ID" value="QHS60816.1"/>
    <property type="molecule type" value="Genomic_DNA"/>
</dbReference>
<feature type="region of interest" description="Disordered" evidence="1">
    <location>
        <begin position="29"/>
        <end position="66"/>
    </location>
</feature>